<proteinExistence type="predicted"/>
<evidence type="ECO:0000313" key="3">
    <source>
        <dbReference type="Proteomes" id="UP000287651"/>
    </source>
</evidence>
<feature type="compositionally biased region" description="Polar residues" evidence="1">
    <location>
        <begin position="74"/>
        <end position="86"/>
    </location>
</feature>
<accession>A0A426X8C4</accession>
<protein>
    <submittedName>
        <fullName evidence="2">Uncharacterized protein</fullName>
    </submittedName>
</protein>
<reference evidence="2 3" key="1">
    <citation type="journal article" date="2014" name="Agronomy (Basel)">
        <title>A Draft Genome Sequence for Ensete ventricosum, the Drought-Tolerant Tree Against Hunger.</title>
        <authorList>
            <person name="Harrison J."/>
            <person name="Moore K.A."/>
            <person name="Paszkiewicz K."/>
            <person name="Jones T."/>
            <person name="Grant M."/>
            <person name="Ambacheew D."/>
            <person name="Muzemil S."/>
            <person name="Studholme D.J."/>
        </authorList>
    </citation>
    <scope>NUCLEOTIDE SEQUENCE [LARGE SCALE GENOMIC DNA]</scope>
</reference>
<dbReference type="Proteomes" id="UP000287651">
    <property type="component" value="Unassembled WGS sequence"/>
</dbReference>
<comment type="caution">
    <text evidence="2">The sequence shown here is derived from an EMBL/GenBank/DDBJ whole genome shotgun (WGS) entry which is preliminary data.</text>
</comment>
<dbReference type="EMBL" id="AMZH03024643">
    <property type="protein sequence ID" value="RRT35698.1"/>
    <property type="molecule type" value="Genomic_DNA"/>
</dbReference>
<name>A0A426X8C4_ENSVE</name>
<evidence type="ECO:0000313" key="2">
    <source>
        <dbReference type="EMBL" id="RRT35698.1"/>
    </source>
</evidence>
<dbReference type="AlphaFoldDB" id="A0A426X8C4"/>
<dbReference type="InterPro" id="IPR027728">
    <property type="entry name" value="Topless_fam"/>
</dbReference>
<dbReference type="GO" id="GO:0006355">
    <property type="term" value="P:regulation of DNA-templated transcription"/>
    <property type="evidence" value="ECO:0007669"/>
    <property type="project" value="InterPro"/>
</dbReference>
<gene>
    <name evidence="2" type="ORF">B296_00048841</name>
</gene>
<sequence length="92" mass="9482">MAVFNLMDALSLPASMFSPPGAAYPMVIAAHPSEPNQIALGMSDGAVHVVEPPDADPNWGSAHPHDGNGAVPTISPNHALNGNQVSEPHPSR</sequence>
<feature type="region of interest" description="Disordered" evidence="1">
    <location>
        <begin position="51"/>
        <end position="92"/>
    </location>
</feature>
<evidence type="ECO:0000256" key="1">
    <source>
        <dbReference type="SAM" id="MobiDB-lite"/>
    </source>
</evidence>
<organism evidence="2 3">
    <name type="scientific">Ensete ventricosum</name>
    <name type="common">Abyssinian banana</name>
    <name type="synonym">Musa ensete</name>
    <dbReference type="NCBI Taxonomy" id="4639"/>
    <lineage>
        <taxon>Eukaryota</taxon>
        <taxon>Viridiplantae</taxon>
        <taxon>Streptophyta</taxon>
        <taxon>Embryophyta</taxon>
        <taxon>Tracheophyta</taxon>
        <taxon>Spermatophyta</taxon>
        <taxon>Magnoliopsida</taxon>
        <taxon>Liliopsida</taxon>
        <taxon>Zingiberales</taxon>
        <taxon>Musaceae</taxon>
        <taxon>Ensete</taxon>
    </lineage>
</organism>
<dbReference type="PANTHER" id="PTHR44083:SF5">
    <property type="entry name" value="PROTEIN TOPLESS-RELATED PROTEIN 2"/>
    <property type="match status" value="1"/>
</dbReference>
<dbReference type="PANTHER" id="PTHR44083">
    <property type="entry name" value="TOPLESS-RELATED PROTEIN 1-RELATED"/>
    <property type="match status" value="1"/>
</dbReference>